<dbReference type="EMBL" id="JACHID010000011">
    <property type="protein sequence ID" value="MBB5022491.1"/>
    <property type="molecule type" value="Genomic_DNA"/>
</dbReference>
<gene>
    <name evidence="1" type="ORF">HNR37_001828</name>
</gene>
<name>A0A7W7Y5K0_9BACT</name>
<accession>A0A7W7Y5K0</accession>
<reference evidence="1 2" key="1">
    <citation type="submission" date="2020-08" db="EMBL/GenBank/DDBJ databases">
        <title>Genomic Encyclopedia of Type Strains, Phase IV (KMG-IV): sequencing the most valuable type-strain genomes for metagenomic binning, comparative biology and taxonomic classification.</title>
        <authorList>
            <person name="Goeker M."/>
        </authorList>
    </citation>
    <scope>NUCLEOTIDE SEQUENCE [LARGE SCALE GENOMIC DNA]</scope>
    <source>
        <strain evidence="1 2">DSM 22071</strain>
    </source>
</reference>
<evidence type="ECO:0000313" key="1">
    <source>
        <dbReference type="EMBL" id="MBB5022491.1"/>
    </source>
</evidence>
<proteinExistence type="predicted"/>
<evidence type="ECO:0000313" key="2">
    <source>
        <dbReference type="Proteomes" id="UP000528322"/>
    </source>
</evidence>
<dbReference type="Proteomes" id="UP000528322">
    <property type="component" value="Unassembled WGS sequence"/>
</dbReference>
<sequence>MNAEKLQEQFSQLDESQQVEFLKSLMPEVIKMMQTNPVAMMEIMAACQEQMQGMDMSNIMTMMGGGRS</sequence>
<dbReference type="AlphaFoldDB" id="A0A7W7Y5K0"/>
<organism evidence="1 2">
    <name type="scientific">Desulfurispira natronophila</name>
    <dbReference type="NCBI Taxonomy" id="682562"/>
    <lineage>
        <taxon>Bacteria</taxon>
        <taxon>Pseudomonadati</taxon>
        <taxon>Chrysiogenota</taxon>
        <taxon>Chrysiogenia</taxon>
        <taxon>Chrysiogenales</taxon>
        <taxon>Chrysiogenaceae</taxon>
        <taxon>Desulfurispira</taxon>
    </lineage>
</organism>
<keyword evidence="2" id="KW-1185">Reference proteome</keyword>
<comment type="caution">
    <text evidence="1">The sequence shown here is derived from an EMBL/GenBank/DDBJ whole genome shotgun (WGS) entry which is preliminary data.</text>
</comment>
<protein>
    <submittedName>
        <fullName evidence="1">Short-subunit dehydrogenase</fullName>
    </submittedName>
</protein>
<dbReference type="RefSeq" id="WP_183733090.1">
    <property type="nucleotide sequence ID" value="NZ_JACHID010000011.1"/>
</dbReference>